<dbReference type="RefSeq" id="WP_229891199.1">
    <property type="nucleotide sequence ID" value="NZ_BNBD01000007.1"/>
</dbReference>
<name>A0A919B5Y2_9ACTN</name>
<reference evidence="1" key="1">
    <citation type="journal article" date="2014" name="Int. J. Syst. Evol. Microbiol.">
        <title>Complete genome sequence of Corynebacterium casei LMG S-19264T (=DSM 44701T), isolated from a smear-ripened cheese.</title>
        <authorList>
            <consortium name="US DOE Joint Genome Institute (JGI-PGF)"/>
            <person name="Walter F."/>
            <person name="Albersmeier A."/>
            <person name="Kalinowski J."/>
            <person name="Ruckert C."/>
        </authorList>
    </citation>
    <scope>NUCLEOTIDE SEQUENCE</scope>
    <source>
        <strain evidence="1">JCM 4059</strain>
    </source>
</reference>
<reference evidence="1" key="2">
    <citation type="submission" date="2020-09" db="EMBL/GenBank/DDBJ databases">
        <authorList>
            <person name="Sun Q."/>
            <person name="Ohkuma M."/>
        </authorList>
    </citation>
    <scope>NUCLEOTIDE SEQUENCE</scope>
    <source>
        <strain evidence="1">JCM 4059</strain>
    </source>
</reference>
<organism evidence="1 2">
    <name type="scientific">Streptomyces mashuensis</name>
    <dbReference type="NCBI Taxonomy" id="33904"/>
    <lineage>
        <taxon>Bacteria</taxon>
        <taxon>Bacillati</taxon>
        <taxon>Actinomycetota</taxon>
        <taxon>Actinomycetes</taxon>
        <taxon>Kitasatosporales</taxon>
        <taxon>Streptomycetaceae</taxon>
        <taxon>Streptomyces</taxon>
    </lineage>
</organism>
<dbReference type="SUPFAM" id="SSF47345">
    <property type="entry name" value="Colicin E immunity proteins"/>
    <property type="match status" value="1"/>
</dbReference>
<protein>
    <submittedName>
        <fullName evidence="1">Uncharacterized protein</fullName>
    </submittedName>
</protein>
<dbReference type="EMBL" id="BNBD01000007">
    <property type="protein sequence ID" value="GHF53453.1"/>
    <property type="molecule type" value="Genomic_DNA"/>
</dbReference>
<dbReference type="AlphaFoldDB" id="A0A919B5Y2"/>
<evidence type="ECO:0000313" key="1">
    <source>
        <dbReference type="EMBL" id="GHF53453.1"/>
    </source>
</evidence>
<dbReference type="Gene3D" id="1.10.1200.20">
    <property type="entry name" value="Colicin E immunity protein"/>
    <property type="match status" value="1"/>
</dbReference>
<dbReference type="Proteomes" id="UP000638313">
    <property type="component" value="Unassembled WGS sequence"/>
</dbReference>
<comment type="caution">
    <text evidence="1">The sequence shown here is derived from an EMBL/GenBank/DDBJ whole genome shotgun (WGS) entry which is preliminary data.</text>
</comment>
<keyword evidence="2" id="KW-1185">Reference proteome</keyword>
<dbReference type="InterPro" id="IPR035900">
    <property type="entry name" value="Colicin_E_sf"/>
</dbReference>
<sequence length="155" mass="16927">MEPDLDLRAELLPPPVSRERLDELCREIERIAELVLAGAESADAEISAFNATTGHTYSASDFAEYDGSQNLISFATTAARPPRAPVAGLTRDELVGIVRKLLAGDAESDHWLRLLEAHVPHPRVSDLIFHPPSGPRDPSAERIVDEALAYRPIAL</sequence>
<accession>A0A919B5Y2</accession>
<proteinExistence type="predicted"/>
<gene>
    <name evidence="1" type="ORF">GCM10010218_38680</name>
</gene>
<evidence type="ECO:0000313" key="2">
    <source>
        <dbReference type="Proteomes" id="UP000638313"/>
    </source>
</evidence>